<name>A0A061G5K9_THECC</name>
<sequence length="77" mass="8437">MQKEAKLFILGFDFTVACRFSKPKTLEQSTLLLVQPAWLESSLLVVRAHITSLGDGCAQWAHSRFMAQPSSGSPSPS</sequence>
<protein>
    <submittedName>
        <fullName evidence="1">Uncharacterized protein</fullName>
    </submittedName>
</protein>
<evidence type="ECO:0000313" key="1">
    <source>
        <dbReference type="EMBL" id="EOY24866.1"/>
    </source>
</evidence>
<accession>A0A061G5K9</accession>
<proteinExistence type="predicted"/>
<dbReference type="Gramene" id="EOY24866">
    <property type="protein sequence ID" value="EOY24866"/>
    <property type="gene ID" value="TCM_016349"/>
</dbReference>
<keyword evidence="2" id="KW-1185">Reference proteome</keyword>
<reference evidence="1 2" key="1">
    <citation type="journal article" date="2013" name="Genome Biol.">
        <title>The genome sequence of the most widely cultivated cacao type and its use to identify candidate genes regulating pod color.</title>
        <authorList>
            <person name="Motamayor J.C."/>
            <person name="Mockaitis K."/>
            <person name="Schmutz J."/>
            <person name="Haiminen N."/>
            <person name="Iii D.L."/>
            <person name="Cornejo O."/>
            <person name="Findley S.D."/>
            <person name="Zheng P."/>
            <person name="Utro F."/>
            <person name="Royaert S."/>
            <person name="Saski C."/>
            <person name="Jenkins J."/>
            <person name="Podicheti R."/>
            <person name="Zhao M."/>
            <person name="Scheffler B.E."/>
            <person name="Stack J.C."/>
            <person name="Feltus F.A."/>
            <person name="Mustiga G.M."/>
            <person name="Amores F."/>
            <person name="Phillips W."/>
            <person name="Marelli J.P."/>
            <person name="May G.D."/>
            <person name="Shapiro H."/>
            <person name="Ma J."/>
            <person name="Bustamante C.D."/>
            <person name="Schnell R.J."/>
            <person name="Main D."/>
            <person name="Gilbert D."/>
            <person name="Parida L."/>
            <person name="Kuhn D.N."/>
        </authorList>
    </citation>
    <scope>NUCLEOTIDE SEQUENCE [LARGE SCALE GENOMIC DNA]</scope>
    <source>
        <strain evidence="2">cv. Matina 1-6</strain>
    </source>
</reference>
<gene>
    <name evidence="1" type="ORF">TCM_016349</name>
</gene>
<dbReference type="AlphaFoldDB" id="A0A061G5K9"/>
<dbReference type="Proteomes" id="UP000026915">
    <property type="component" value="Chromosome 3"/>
</dbReference>
<dbReference type="EMBL" id="CM001881">
    <property type="protein sequence ID" value="EOY24866.1"/>
    <property type="molecule type" value="Genomic_DNA"/>
</dbReference>
<dbReference type="InParanoid" id="A0A061G5K9"/>
<dbReference type="HOGENOM" id="CLU_2643028_0_0_1"/>
<organism evidence="1 2">
    <name type="scientific">Theobroma cacao</name>
    <name type="common">Cacao</name>
    <name type="synonym">Cocoa</name>
    <dbReference type="NCBI Taxonomy" id="3641"/>
    <lineage>
        <taxon>Eukaryota</taxon>
        <taxon>Viridiplantae</taxon>
        <taxon>Streptophyta</taxon>
        <taxon>Embryophyta</taxon>
        <taxon>Tracheophyta</taxon>
        <taxon>Spermatophyta</taxon>
        <taxon>Magnoliopsida</taxon>
        <taxon>eudicotyledons</taxon>
        <taxon>Gunneridae</taxon>
        <taxon>Pentapetalae</taxon>
        <taxon>rosids</taxon>
        <taxon>malvids</taxon>
        <taxon>Malvales</taxon>
        <taxon>Malvaceae</taxon>
        <taxon>Byttnerioideae</taxon>
        <taxon>Theobroma</taxon>
    </lineage>
</organism>
<evidence type="ECO:0000313" key="2">
    <source>
        <dbReference type="Proteomes" id="UP000026915"/>
    </source>
</evidence>